<evidence type="ECO:0000313" key="2">
    <source>
        <dbReference type="Proteomes" id="UP000709959"/>
    </source>
</evidence>
<dbReference type="Gene3D" id="3.30.530.20">
    <property type="match status" value="1"/>
</dbReference>
<organism evidence="1 2">
    <name type="scientific">Candidatus Geothrix odensensis</name>
    <dbReference type="NCBI Taxonomy" id="2954440"/>
    <lineage>
        <taxon>Bacteria</taxon>
        <taxon>Pseudomonadati</taxon>
        <taxon>Acidobacteriota</taxon>
        <taxon>Holophagae</taxon>
        <taxon>Holophagales</taxon>
        <taxon>Holophagaceae</taxon>
        <taxon>Geothrix</taxon>
    </lineage>
</organism>
<dbReference type="AlphaFoldDB" id="A0A936F381"/>
<accession>A0A936F381</accession>
<protein>
    <recommendedName>
        <fullName evidence="3">SRPBCC family protein</fullName>
    </recommendedName>
</protein>
<proteinExistence type="predicted"/>
<name>A0A936F381_9BACT</name>
<sequence>MTTIKTATATLPIPAEALYAFLADLSKHRAFLEPAAMNFQGTADAHSYVIEVMGMKMPQELVAKTRTPGQLVSLVPGAKKMFDHELRFEIAAAGTGSTLRLVDEADIPMMMQMMGAEKLLQGQLDTALARIQELAANGNLT</sequence>
<gene>
    <name evidence="1" type="ORF">IPN91_10065</name>
</gene>
<dbReference type="InterPro" id="IPR023393">
    <property type="entry name" value="START-like_dom_sf"/>
</dbReference>
<dbReference type="SUPFAM" id="SSF55961">
    <property type="entry name" value="Bet v1-like"/>
    <property type="match status" value="1"/>
</dbReference>
<dbReference type="Proteomes" id="UP000709959">
    <property type="component" value="Unassembled WGS sequence"/>
</dbReference>
<reference evidence="1 2" key="1">
    <citation type="submission" date="2020-10" db="EMBL/GenBank/DDBJ databases">
        <title>Connecting structure to function with the recovery of over 1000 high-quality activated sludge metagenome-assembled genomes encoding full-length rRNA genes using long-read sequencing.</title>
        <authorList>
            <person name="Singleton C.M."/>
            <person name="Petriglieri F."/>
            <person name="Kristensen J.M."/>
            <person name="Kirkegaard R.H."/>
            <person name="Michaelsen T.Y."/>
            <person name="Andersen M.H."/>
            <person name="Karst S.M."/>
            <person name="Dueholm M.S."/>
            <person name="Nielsen P.H."/>
            <person name="Albertsen M."/>
        </authorList>
    </citation>
    <scope>NUCLEOTIDE SEQUENCE [LARGE SCALE GENOMIC DNA]</scope>
    <source>
        <strain evidence="1">OdNE_18-Q3-R46-58_MAXAC.008</strain>
    </source>
</reference>
<evidence type="ECO:0000313" key="1">
    <source>
        <dbReference type="EMBL" id="MBK8572971.1"/>
    </source>
</evidence>
<comment type="caution">
    <text evidence="1">The sequence shown here is derived from an EMBL/GenBank/DDBJ whole genome shotgun (WGS) entry which is preliminary data.</text>
</comment>
<dbReference type="EMBL" id="JADKCH010000010">
    <property type="protein sequence ID" value="MBK8572971.1"/>
    <property type="molecule type" value="Genomic_DNA"/>
</dbReference>
<evidence type="ECO:0008006" key="3">
    <source>
        <dbReference type="Google" id="ProtNLM"/>
    </source>
</evidence>